<keyword evidence="3 4" id="KW-0460">Magnesium</keyword>
<dbReference type="Gene3D" id="3.30.540.10">
    <property type="entry name" value="Fructose-1,6-Bisphosphatase, subunit A, domain 1"/>
    <property type="match status" value="1"/>
</dbReference>
<feature type="binding site" evidence="5">
    <location>
        <position position="237"/>
    </location>
    <ligand>
        <name>Mg(2+)</name>
        <dbReference type="ChEBI" id="CHEBI:18420"/>
        <label>1</label>
        <note>catalytic</note>
    </ligand>
</feature>
<comment type="cofactor">
    <cofactor evidence="4 5">
        <name>Mg(2+)</name>
        <dbReference type="ChEBI" id="CHEBI:18420"/>
    </cofactor>
</comment>
<evidence type="ECO:0000256" key="2">
    <source>
        <dbReference type="ARBA" id="ARBA00022723"/>
    </source>
</evidence>
<dbReference type="GO" id="GO:0005886">
    <property type="term" value="C:plasma membrane"/>
    <property type="evidence" value="ECO:0007669"/>
    <property type="project" value="UniProtKB-SubCell"/>
</dbReference>
<keyword evidence="4" id="KW-1003">Cell membrane</keyword>
<dbReference type="HAMAP" id="MF_02095">
    <property type="entry name" value="CysQ"/>
    <property type="match status" value="1"/>
</dbReference>
<evidence type="ECO:0000256" key="3">
    <source>
        <dbReference type="ARBA" id="ARBA00022842"/>
    </source>
</evidence>
<dbReference type="AlphaFoldDB" id="A0A839GCC6"/>
<comment type="similarity">
    <text evidence="4">Belongs to the inositol monophosphatase superfamily. CysQ family.</text>
</comment>
<dbReference type="Proteomes" id="UP000563094">
    <property type="component" value="Unassembled WGS sequence"/>
</dbReference>
<dbReference type="InterPro" id="IPR000760">
    <property type="entry name" value="Inositol_monophosphatase-like"/>
</dbReference>
<dbReference type="Gene3D" id="3.40.190.80">
    <property type="match status" value="1"/>
</dbReference>
<feature type="binding site" evidence="4">
    <location>
        <begin position="106"/>
        <end position="109"/>
    </location>
    <ligand>
        <name>substrate</name>
    </ligand>
</feature>
<dbReference type="PANTHER" id="PTHR43028">
    <property type="entry name" value="3'(2'),5'-BISPHOSPHATE NUCLEOTIDASE 1"/>
    <property type="match status" value="1"/>
</dbReference>
<dbReference type="PROSITE" id="PS00629">
    <property type="entry name" value="IMP_1"/>
    <property type="match status" value="1"/>
</dbReference>
<feature type="binding site" evidence="4">
    <location>
        <position position="237"/>
    </location>
    <ligand>
        <name>substrate</name>
    </ligand>
</feature>
<dbReference type="InterPro" id="IPR050725">
    <property type="entry name" value="CysQ/Inositol_MonoPase"/>
</dbReference>
<dbReference type="InterPro" id="IPR006240">
    <property type="entry name" value="CysQ"/>
</dbReference>
<dbReference type="NCBIfam" id="TIGR01331">
    <property type="entry name" value="bisphos_cysQ"/>
    <property type="match status" value="1"/>
</dbReference>
<dbReference type="PANTHER" id="PTHR43028:SF5">
    <property type="entry name" value="3'(2'),5'-BISPHOSPHATE NUCLEOTIDASE 1"/>
    <property type="match status" value="1"/>
</dbReference>
<feature type="binding site" evidence="4">
    <location>
        <position position="107"/>
    </location>
    <ligand>
        <name>Mg(2+)</name>
        <dbReference type="ChEBI" id="CHEBI:18420"/>
        <label>2</label>
    </ligand>
</feature>
<feature type="binding site" evidence="4">
    <location>
        <position position="104"/>
    </location>
    <ligand>
        <name>Mg(2+)</name>
        <dbReference type="ChEBI" id="CHEBI:18420"/>
        <label>2</label>
    </ligand>
</feature>
<comment type="function">
    <text evidence="4">Converts adenosine-3',5'-bisphosphate (PAP) to AMP.</text>
</comment>
<evidence type="ECO:0000313" key="7">
    <source>
        <dbReference type="Proteomes" id="UP000563094"/>
    </source>
</evidence>
<sequence>MNPAAASPSANPSAAVPHPHLHHWLAVARQAALDAGKAILEIYHQEDFGIEAKADQSPLTKADQAAHQIISHALAATHLPILSEEGKEIPFPQRAAWDWFWLVDPLDGTKEFIKHNGEFTVNIALLHKTVAVAGVVYAPCLETLYWGAKETGVFKESPAGKELLLPCFEKNSLETLRQKSGVRLIASCTHQTHETQDFIAQFPHPHLTSMGSSLKFLLLAEGKADLYPRFAPTMEWDTAASHALLNALNRSIYQPNLQQELVYNKPNLLNPSFVAM</sequence>
<feature type="binding site" evidence="5">
    <location>
        <position position="106"/>
    </location>
    <ligand>
        <name>Mg(2+)</name>
        <dbReference type="ChEBI" id="CHEBI:18420"/>
        <label>1</label>
        <note>catalytic</note>
    </ligand>
</feature>
<feature type="binding site" evidence="4">
    <location>
        <position position="104"/>
    </location>
    <ligand>
        <name>Mg(2+)</name>
        <dbReference type="ChEBI" id="CHEBI:18420"/>
        <label>1</label>
    </ligand>
</feature>
<dbReference type="GO" id="GO:0000103">
    <property type="term" value="P:sulfate assimilation"/>
    <property type="evidence" value="ECO:0007669"/>
    <property type="project" value="TreeGrafter"/>
</dbReference>
<dbReference type="RefSeq" id="WP_182512828.1">
    <property type="nucleotide sequence ID" value="NZ_JACJIQ010000006.1"/>
</dbReference>
<accession>A0A839GCC6</accession>
<feature type="binding site" evidence="4">
    <location>
        <position position="84"/>
    </location>
    <ligand>
        <name>Mg(2+)</name>
        <dbReference type="ChEBI" id="CHEBI:18420"/>
        <label>1</label>
    </ligand>
</feature>
<name>A0A839GCC6_9BACT</name>
<comment type="subcellular location">
    <subcellularLocation>
        <location evidence="4">Cell membrane</location>
        <topology evidence="4">Peripheral membrane protein</topology>
        <orientation evidence="4">Cytoplasmic side</orientation>
    </subcellularLocation>
</comment>
<keyword evidence="2 4" id="KW-0479">Metal-binding</keyword>
<feature type="binding site" evidence="5">
    <location>
        <position position="84"/>
    </location>
    <ligand>
        <name>Mg(2+)</name>
        <dbReference type="ChEBI" id="CHEBI:18420"/>
        <label>1</label>
        <note>catalytic</note>
    </ligand>
</feature>
<dbReference type="CDD" id="cd01638">
    <property type="entry name" value="CysQ"/>
    <property type="match status" value="1"/>
</dbReference>
<comment type="catalytic activity">
    <reaction evidence="1 4">
        <text>adenosine 3',5'-bisphosphate + H2O = AMP + phosphate</text>
        <dbReference type="Rhea" id="RHEA:10040"/>
        <dbReference type="ChEBI" id="CHEBI:15377"/>
        <dbReference type="ChEBI" id="CHEBI:43474"/>
        <dbReference type="ChEBI" id="CHEBI:58343"/>
        <dbReference type="ChEBI" id="CHEBI:456215"/>
        <dbReference type="EC" id="3.1.3.7"/>
    </reaction>
</comment>
<dbReference type="InterPro" id="IPR020583">
    <property type="entry name" value="Inositol_monoP_metal-BS"/>
</dbReference>
<organism evidence="6 7">
    <name type="scientific">Rufibacter quisquiliarum</name>
    <dbReference type="NCBI Taxonomy" id="1549639"/>
    <lineage>
        <taxon>Bacteria</taxon>
        <taxon>Pseudomonadati</taxon>
        <taxon>Bacteroidota</taxon>
        <taxon>Cytophagia</taxon>
        <taxon>Cytophagales</taxon>
        <taxon>Hymenobacteraceae</taxon>
        <taxon>Rufibacter</taxon>
    </lineage>
</organism>
<evidence type="ECO:0000256" key="5">
    <source>
        <dbReference type="PIRSR" id="PIRSR600760-2"/>
    </source>
</evidence>
<dbReference type="EC" id="3.1.3.7" evidence="4"/>
<evidence type="ECO:0000256" key="4">
    <source>
        <dbReference type="HAMAP-Rule" id="MF_02095"/>
    </source>
</evidence>
<comment type="caution">
    <text evidence="6">The sequence shown here is derived from an EMBL/GenBank/DDBJ whole genome shotgun (WGS) entry which is preliminary data.</text>
</comment>
<dbReference type="EMBL" id="JACJIQ010000006">
    <property type="protein sequence ID" value="MBA9077234.1"/>
    <property type="molecule type" value="Genomic_DNA"/>
</dbReference>
<dbReference type="GO" id="GO:0000287">
    <property type="term" value="F:magnesium ion binding"/>
    <property type="evidence" value="ECO:0007669"/>
    <property type="project" value="UniProtKB-UniRule"/>
</dbReference>
<keyword evidence="7" id="KW-1185">Reference proteome</keyword>
<feature type="binding site" evidence="4">
    <location>
        <position position="237"/>
    </location>
    <ligand>
        <name>Mg(2+)</name>
        <dbReference type="ChEBI" id="CHEBI:18420"/>
        <label>2</label>
    </ligand>
</feature>
<keyword evidence="4 6" id="KW-0378">Hydrolase</keyword>
<feature type="binding site" evidence="4">
    <location>
        <position position="106"/>
    </location>
    <ligand>
        <name>Mg(2+)</name>
        <dbReference type="ChEBI" id="CHEBI:18420"/>
        <label>1</label>
    </ligand>
</feature>
<dbReference type="Pfam" id="PF00459">
    <property type="entry name" value="Inositol_P"/>
    <property type="match status" value="1"/>
</dbReference>
<keyword evidence="4" id="KW-0472">Membrane</keyword>
<protein>
    <recommendedName>
        <fullName evidence="4">3'(2'),5'-bisphosphate nucleotidase CysQ</fullName>
        <ecNumber evidence="4">3.1.3.7</ecNumber>
    </recommendedName>
    <alternativeName>
        <fullName evidence="4">3'(2'),5-bisphosphonucleoside 3'(2')-phosphohydrolase</fullName>
    </alternativeName>
    <alternativeName>
        <fullName evidence="4">3'-phosphoadenosine 5'-phosphate phosphatase</fullName>
        <shortName evidence="4">PAP phosphatase</shortName>
    </alternativeName>
</protein>
<evidence type="ECO:0000256" key="1">
    <source>
        <dbReference type="ARBA" id="ARBA00001625"/>
    </source>
</evidence>
<feature type="binding site" evidence="5">
    <location>
        <position position="104"/>
    </location>
    <ligand>
        <name>Mg(2+)</name>
        <dbReference type="ChEBI" id="CHEBI:18420"/>
        <label>1</label>
        <note>catalytic</note>
    </ligand>
</feature>
<feature type="binding site" evidence="5">
    <location>
        <position position="107"/>
    </location>
    <ligand>
        <name>Mg(2+)</name>
        <dbReference type="ChEBI" id="CHEBI:18420"/>
        <label>1</label>
        <note>catalytic</note>
    </ligand>
</feature>
<dbReference type="SUPFAM" id="SSF56655">
    <property type="entry name" value="Carbohydrate phosphatase"/>
    <property type="match status" value="1"/>
</dbReference>
<feature type="binding site" evidence="4">
    <location>
        <position position="84"/>
    </location>
    <ligand>
        <name>substrate</name>
    </ligand>
</feature>
<dbReference type="GO" id="GO:0008441">
    <property type="term" value="F:3'(2'),5'-bisphosphate nucleotidase activity"/>
    <property type="evidence" value="ECO:0007669"/>
    <property type="project" value="UniProtKB-UniRule"/>
</dbReference>
<reference evidence="6 7" key="1">
    <citation type="submission" date="2020-08" db="EMBL/GenBank/DDBJ databases">
        <title>Genomic Encyclopedia of Type Strains, Phase IV (KMG-IV): sequencing the most valuable type-strain genomes for metagenomic binning, comparative biology and taxonomic classification.</title>
        <authorList>
            <person name="Goeker M."/>
        </authorList>
    </citation>
    <scope>NUCLEOTIDE SEQUENCE [LARGE SCALE GENOMIC DNA]</scope>
    <source>
        <strain evidence="6 7">DSM 29854</strain>
    </source>
</reference>
<evidence type="ECO:0000313" key="6">
    <source>
        <dbReference type="EMBL" id="MBA9077234.1"/>
    </source>
</evidence>
<proteinExistence type="inferred from homology"/>
<dbReference type="GO" id="GO:0050427">
    <property type="term" value="P:3'-phosphoadenosine 5'-phosphosulfate metabolic process"/>
    <property type="evidence" value="ECO:0007669"/>
    <property type="project" value="TreeGrafter"/>
</dbReference>
<gene>
    <name evidence="4" type="primary">cysQ</name>
    <name evidence="6" type="ORF">FHS90_001945</name>
</gene>